<evidence type="ECO:0000256" key="2">
    <source>
        <dbReference type="ARBA" id="ARBA00022679"/>
    </source>
</evidence>
<evidence type="ECO:0000256" key="1">
    <source>
        <dbReference type="ARBA" id="ARBA00022654"/>
    </source>
</evidence>
<dbReference type="GO" id="GO:0061579">
    <property type="term" value="F:N-acyl homoserine lactone synthase activity"/>
    <property type="evidence" value="ECO:0007669"/>
    <property type="project" value="UniProtKB-UniRule"/>
</dbReference>
<dbReference type="PANTHER" id="PTHR39322:SF1">
    <property type="entry name" value="ISOVALERYL-HOMOSERINE LACTONE SYNTHASE"/>
    <property type="match status" value="1"/>
</dbReference>
<name>A0A438AD75_9RHOB</name>
<dbReference type="InterPro" id="IPR001690">
    <property type="entry name" value="Autoind_synthase"/>
</dbReference>
<dbReference type="PRINTS" id="PR01549">
    <property type="entry name" value="AUTOINDCRSYN"/>
</dbReference>
<reference evidence="7 8" key="1">
    <citation type="submission" date="2018-11" db="EMBL/GenBank/DDBJ databases">
        <title>Mesobaculum littorinae gen. nov., sp. nov., isolated from Littorina scabra that represents a novel genus of the order Rhodobacteraceae.</title>
        <authorList>
            <person name="Li F."/>
        </authorList>
    </citation>
    <scope>NUCLEOTIDE SEQUENCE [LARGE SCALE GENOMIC DNA]</scope>
    <source>
        <strain evidence="7 8">M0103</strain>
    </source>
</reference>
<protein>
    <recommendedName>
        <fullName evidence="6">Acyl-homoserine-lactone synthase</fullName>
        <ecNumber evidence="6">2.3.1.184</ecNumber>
    </recommendedName>
    <alternativeName>
        <fullName evidence="6">Autoinducer synthesis protein</fullName>
    </alternativeName>
</protein>
<evidence type="ECO:0000256" key="3">
    <source>
        <dbReference type="ARBA" id="ARBA00022691"/>
    </source>
</evidence>
<accession>A0A438AD75</accession>
<dbReference type="SUPFAM" id="SSF55729">
    <property type="entry name" value="Acyl-CoA N-acyltransferases (Nat)"/>
    <property type="match status" value="1"/>
</dbReference>
<dbReference type="InterPro" id="IPR016181">
    <property type="entry name" value="Acyl_CoA_acyltransferase"/>
</dbReference>
<organism evidence="7 8">
    <name type="scientific">Mesobaculum littorinae</name>
    <dbReference type="NCBI Taxonomy" id="2486419"/>
    <lineage>
        <taxon>Bacteria</taxon>
        <taxon>Pseudomonadati</taxon>
        <taxon>Pseudomonadota</taxon>
        <taxon>Alphaproteobacteria</taxon>
        <taxon>Rhodobacterales</taxon>
        <taxon>Roseobacteraceae</taxon>
        <taxon>Mesobaculum</taxon>
    </lineage>
</organism>
<proteinExistence type="inferred from homology"/>
<dbReference type="GO" id="GO:0007165">
    <property type="term" value="P:signal transduction"/>
    <property type="evidence" value="ECO:0007669"/>
    <property type="project" value="TreeGrafter"/>
</dbReference>
<dbReference type="RefSeq" id="WP_127907908.1">
    <property type="nucleotide sequence ID" value="NZ_RQXX01000009.1"/>
</dbReference>
<dbReference type="PROSITE" id="PS51187">
    <property type="entry name" value="AUTOINDUCER_SYNTH_2"/>
    <property type="match status" value="1"/>
</dbReference>
<dbReference type="AlphaFoldDB" id="A0A438AD75"/>
<dbReference type="Pfam" id="PF00765">
    <property type="entry name" value="Autoind_synth"/>
    <property type="match status" value="1"/>
</dbReference>
<evidence type="ECO:0000313" key="8">
    <source>
        <dbReference type="Proteomes" id="UP000285908"/>
    </source>
</evidence>
<evidence type="ECO:0000256" key="6">
    <source>
        <dbReference type="RuleBase" id="RU361135"/>
    </source>
</evidence>
<gene>
    <name evidence="7" type="ORF">EKE94_17370</name>
</gene>
<dbReference type="Gene3D" id="3.40.630.30">
    <property type="match status" value="1"/>
</dbReference>
<comment type="catalytic activity">
    <reaction evidence="6">
        <text>a fatty acyl-[ACP] + S-adenosyl-L-methionine = an N-acyl-L-homoserine lactone + S-methyl-5'-thioadenosine + holo-[ACP] + H(+)</text>
        <dbReference type="Rhea" id="RHEA:10096"/>
        <dbReference type="Rhea" id="RHEA-COMP:9685"/>
        <dbReference type="Rhea" id="RHEA-COMP:14125"/>
        <dbReference type="ChEBI" id="CHEBI:15378"/>
        <dbReference type="ChEBI" id="CHEBI:17509"/>
        <dbReference type="ChEBI" id="CHEBI:55474"/>
        <dbReference type="ChEBI" id="CHEBI:59789"/>
        <dbReference type="ChEBI" id="CHEBI:64479"/>
        <dbReference type="ChEBI" id="CHEBI:138651"/>
        <dbReference type="EC" id="2.3.1.184"/>
    </reaction>
</comment>
<evidence type="ECO:0000256" key="5">
    <source>
        <dbReference type="PROSITE-ProRule" id="PRU00533"/>
    </source>
</evidence>
<dbReference type="PANTHER" id="PTHR39322">
    <property type="entry name" value="ACYL-HOMOSERINE-LACTONE SYNTHASE"/>
    <property type="match status" value="1"/>
</dbReference>
<dbReference type="OrthoDB" id="6169313at2"/>
<dbReference type="EMBL" id="RQXX01000009">
    <property type="protein sequence ID" value="RVV96650.1"/>
    <property type="molecule type" value="Genomic_DNA"/>
</dbReference>
<dbReference type="Proteomes" id="UP000285908">
    <property type="component" value="Unassembled WGS sequence"/>
</dbReference>
<keyword evidence="1 5" id="KW-0673">Quorum sensing</keyword>
<sequence>MIRYLYGSALARHPALRDGMFRDRAGQFCDRLGWPLDRDAAGREIDAYDTDAALYVMVVGPHGCHRGSMRFLPTTGRTMLADHFAHLCPEGAPRAPGVWECTRFCLAPGATGTGGARISAALMLGALEMGLQLGLTGSVGVFDARMLRVYRRLGWPPVVLGEDGAGKDGIAAGRWAFTPALRPVLRRVAGISPELAAWCLRRGFGEGRLALAA</sequence>
<keyword evidence="3 6" id="KW-0949">S-adenosyl-L-methionine</keyword>
<dbReference type="GO" id="GO:0009372">
    <property type="term" value="P:quorum sensing"/>
    <property type="evidence" value="ECO:0007669"/>
    <property type="project" value="UniProtKB-UniRule"/>
</dbReference>
<keyword evidence="4 5" id="KW-0071">Autoinducer synthesis</keyword>
<comment type="similarity">
    <text evidence="5 6">Belongs to the autoinducer synthase family.</text>
</comment>
<keyword evidence="2 6" id="KW-0808">Transferase</keyword>
<comment type="caution">
    <text evidence="7">The sequence shown here is derived from an EMBL/GenBank/DDBJ whole genome shotgun (WGS) entry which is preliminary data.</text>
</comment>
<dbReference type="EC" id="2.3.1.184" evidence="6"/>
<evidence type="ECO:0000256" key="4">
    <source>
        <dbReference type="ARBA" id="ARBA00022929"/>
    </source>
</evidence>
<keyword evidence="8" id="KW-1185">Reference proteome</keyword>
<evidence type="ECO:0000313" key="7">
    <source>
        <dbReference type="EMBL" id="RVV96650.1"/>
    </source>
</evidence>